<name>A0A5B7IIE2_PORTR</name>
<protein>
    <submittedName>
        <fullName evidence="1">Uncharacterized protein</fullName>
    </submittedName>
</protein>
<evidence type="ECO:0000313" key="1">
    <source>
        <dbReference type="EMBL" id="MPC81609.1"/>
    </source>
</evidence>
<comment type="caution">
    <text evidence="1">The sequence shown here is derived from an EMBL/GenBank/DDBJ whole genome shotgun (WGS) entry which is preliminary data.</text>
</comment>
<evidence type="ECO:0000313" key="2">
    <source>
        <dbReference type="Proteomes" id="UP000324222"/>
    </source>
</evidence>
<reference evidence="1 2" key="1">
    <citation type="submission" date="2019-05" db="EMBL/GenBank/DDBJ databases">
        <title>Another draft genome of Portunus trituberculatus and its Hox gene families provides insights of decapod evolution.</title>
        <authorList>
            <person name="Jeong J.-H."/>
            <person name="Song I."/>
            <person name="Kim S."/>
            <person name="Choi T."/>
            <person name="Kim D."/>
            <person name="Ryu S."/>
            <person name="Kim W."/>
        </authorList>
    </citation>
    <scope>NUCLEOTIDE SEQUENCE [LARGE SCALE GENOMIC DNA]</scope>
    <source>
        <tissue evidence="1">Muscle</tissue>
    </source>
</reference>
<sequence>MAPVSSKAPQCLAVHAPISVREAYHRFTGISCTLPSLPDPPNLSNTSPRTQEHYYCLRPHPIHRAGPLTFICCTLCHPPRPQRLHITESLDALLTRCQDPVTSARPALRGDFNEPDVRSVRTAATRDSTDKEFGRCRLYVPCTKASGAASE</sequence>
<proteinExistence type="predicted"/>
<gene>
    <name evidence="1" type="ORF">E2C01_076235</name>
</gene>
<keyword evidence="2" id="KW-1185">Reference proteome</keyword>
<organism evidence="1 2">
    <name type="scientific">Portunus trituberculatus</name>
    <name type="common">Swimming crab</name>
    <name type="synonym">Neptunus trituberculatus</name>
    <dbReference type="NCBI Taxonomy" id="210409"/>
    <lineage>
        <taxon>Eukaryota</taxon>
        <taxon>Metazoa</taxon>
        <taxon>Ecdysozoa</taxon>
        <taxon>Arthropoda</taxon>
        <taxon>Crustacea</taxon>
        <taxon>Multicrustacea</taxon>
        <taxon>Malacostraca</taxon>
        <taxon>Eumalacostraca</taxon>
        <taxon>Eucarida</taxon>
        <taxon>Decapoda</taxon>
        <taxon>Pleocyemata</taxon>
        <taxon>Brachyura</taxon>
        <taxon>Eubrachyura</taxon>
        <taxon>Portunoidea</taxon>
        <taxon>Portunidae</taxon>
        <taxon>Portuninae</taxon>
        <taxon>Portunus</taxon>
    </lineage>
</organism>
<dbReference type="Proteomes" id="UP000324222">
    <property type="component" value="Unassembled WGS sequence"/>
</dbReference>
<dbReference type="EMBL" id="VSRR010057480">
    <property type="protein sequence ID" value="MPC81609.1"/>
    <property type="molecule type" value="Genomic_DNA"/>
</dbReference>
<accession>A0A5B7IIE2</accession>
<dbReference type="AlphaFoldDB" id="A0A5B7IIE2"/>